<evidence type="ECO:0000256" key="6">
    <source>
        <dbReference type="ARBA" id="ARBA00022679"/>
    </source>
</evidence>
<dbReference type="PROSITE" id="PS51163">
    <property type="entry name" value="YRDC"/>
    <property type="match status" value="1"/>
</dbReference>
<evidence type="ECO:0000256" key="14">
    <source>
        <dbReference type="PIRSR" id="PIRSR004930-1"/>
    </source>
</evidence>
<dbReference type="InterPro" id="IPR038385">
    <property type="entry name" value="Sua5/YwlC_C"/>
</dbReference>
<dbReference type="Pfam" id="PF01300">
    <property type="entry name" value="Sua5_yciO_yrdC"/>
    <property type="match status" value="1"/>
</dbReference>
<keyword evidence="7 13" id="KW-0819">tRNA processing</keyword>
<feature type="domain" description="YrdC-like" evidence="15">
    <location>
        <begin position="1"/>
        <end position="186"/>
    </location>
</feature>
<dbReference type="PIRSF" id="PIRSF004930">
    <property type="entry name" value="Tln_factor_SUA5"/>
    <property type="match status" value="1"/>
</dbReference>
<feature type="binding site" evidence="14">
    <location>
        <position position="23"/>
    </location>
    <ligand>
        <name>L-threonine</name>
        <dbReference type="ChEBI" id="CHEBI:57926"/>
    </ligand>
</feature>
<sequence>MLTFSEAISLLQKNQIVGLPTETVYGLAGRADSVEAIEKIYAIKQRPMTNPLIIHYATKEMALQEGIFCHLGKELVSKIWPGPLTVIVQKSLHSKIVSKAHCNLSSVAIRVPNHPVMHDVLQKVGGIAAPSANLSGNLSPTTAEHVNRAFLGKIPVLDAGACSIGLESTIIDLRQHPFVIVRPGYWTLEKLSERFPNIIFEENNSVDIITPGSSFQHYAPKKRLFLNVLAPFPSEMGVIGFGKIHINENSKCFVQLSEEANLEEAARRIFSALHELDLSSQCSCIGVTPIPGFGIGKAINDRLMRAALQKN</sequence>
<feature type="binding site" evidence="14">
    <location>
        <position position="182"/>
    </location>
    <ligand>
        <name>L-threonine</name>
        <dbReference type="ChEBI" id="CHEBI:57926"/>
    </ligand>
</feature>
<evidence type="ECO:0000256" key="3">
    <source>
        <dbReference type="ARBA" id="ARBA00012584"/>
    </source>
</evidence>
<dbReference type="GO" id="GO:0003725">
    <property type="term" value="F:double-stranded RNA binding"/>
    <property type="evidence" value="ECO:0007669"/>
    <property type="project" value="UniProtKB-UniRule"/>
</dbReference>
<evidence type="ECO:0000256" key="11">
    <source>
        <dbReference type="ARBA" id="ARBA00029774"/>
    </source>
</evidence>
<evidence type="ECO:0000313" key="17">
    <source>
        <dbReference type="Proteomes" id="UP000019112"/>
    </source>
</evidence>
<comment type="subcellular location">
    <subcellularLocation>
        <location evidence="1 13">Cytoplasm</location>
    </subcellularLocation>
</comment>
<dbReference type="eggNOG" id="COG0009">
    <property type="taxonomic scope" value="Bacteria"/>
</dbReference>
<dbReference type="SUPFAM" id="SSF55821">
    <property type="entry name" value="YrdC/RibB"/>
    <property type="match status" value="1"/>
</dbReference>
<feature type="binding site" evidence="14">
    <location>
        <position position="55"/>
    </location>
    <ligand>
        <name>L-threonine</name>
        <dbReference type="ChEBI" id="CHEBI:57926"/>
    </ligand>
</feature>
<proteinExistence type="inferred from homology"/>
<gene>
    <name evidence="16" type="ORF">P618_201119</name>
</gene>
<accession>W6TCZ8</accession>
<comment type="function">
    <text evidence="13">Required for the formation of a threonylcarbamoyl group on adenosine at position 37 (t(6)A37) in tRNAs that read codons beginning with adenine.</text>
</comment>
<dbReference type="GO" id="GO:0008033">
    <property type="term" value="P:tRNA processing"/>
    <property type="evidence" value="ECO:0007669"/>
    <property type="project" value="UniProtKB-KW"/>
</dbReference>
<keyword evidence="6 13" id="KW-0808">Transferase</keyword>
<feature type="binding site" evidence="14">
    <location>
        <position position="139"/>
    </location>
    <ligand>
        <name>ATP</name>
        <dbReference type="ChEBI" id="CHEBI:30616"/>
    </ligand>
</feature>
<feature type="binding site" evidence="14">
    <location>
        <position position="129"/>
    </location>
    <ligand>
        <name>L-threonine</name>
        <dbReference type="ChEBI" id="CHEBI:57926"/>
    </ligand>
</feature>
<feature type="binding site" evidence="14">
    <location>
        <position position="110"/>
    </location>
    <ligand>
        <name>L-threonine</name>
        <dbReference type="ChEBI" id="CHEBI:57926"/>
    </ligand>
</feature>
<feature type="binding site" evidence="14">
    <location>
        <position position="218"/>
    </location>
    <ligand>
        <name>ATP</name>
        <dbReference type="ChEBI" id="CHEBI:30616"/>
    </ligand>
</feature>
<dbReference type="GO" id="GO:0061710">
    <property type="term" value="F:L-threonylcarbamoyladenylate synthase"/>
    <property type="evidence" value="ECO:0007669"/>
    <property type="project" value="UniProtKB-EC"/>
</dbReference>
<feature type="binding site" evidence="14">
    <location>
        <position position="50"/>
    </location>
    <ligand>
        <name>ATP</name>
        <dbReference type="ChEBI" id="CHEBI:30616"/>
    </ligand>
</feature>
<comment type="caution">
    <text evidence="16">The sequence shown here is derived from an EMBL/GenBank/DDBJ whole genome shotgun (WGS) entry which is preliminary data.</text>
</comment>
<dbReference type="GO" id="GO:0000049">
    <property type="term" value="F:tRNA binding"/>
    <property type="evidence" value="ECO:0007669"/>
    <property type="project" value="TreeGrafter"/>
</dbReference>
<dbReference type="Proteomes" id="UP000019112">
    <property type="component" value="Unassembled WGS sequence"/>
</dbReference>
<dbReference type="STRING" id="1399147.P618_201119"/>
<dbReference type="GO" id="GO:0005737">
    <property type="term" value="C:cytoplasm"/>
    <property type="evidence" value="ECO:0007669"/>
    <property type="project" value="UniProtKB-SubCell"/>
</dbReference>
<keyword evidence="8 13" id="KW-0548">Nucleotidyltransferase</keyword>
<dbReference type="PANTHER" id="PTHR17490:SF16">
    <property type="entry name" value="THREONYLCARBAMOYL-AMP SYNTHASE"/>
    <property type="match status" value="1"/>
</dbReference>
<dbReference type="Gene3D" id="3.40.50.11030">
    <property type="entry name" value="Threonylcarbamoyl-AMP synthase, C-terminal domain"/>
    <property type="match status" value="1"/>
</dbReference>
<evidence type="ECO:0000256" key="8">
    <source>
        <dbReference type="ARBA" id="ARBA00022695"/>
    </source>
</evidence>
<evidence type="ECO:0000256" key="13">
    <source>
        <dbReference type="PIRNR" id="PIRNR004930"/>
    </source>
</evidence>
<evidence type="ECO:0000256" key="4">
    <source>
        <dbReference type="ARBA" id="ARBA00015492"/>
    </source>
</evidence>
<dbReference type="EC" id="2.7.7.87" evidence="3 13"/>
<evidence type="ECO:0000256" key="7">
    <source>
        <dbReference type="ARBA" id="ARBA00022694"/>
    </source>
</evidence>
<dbReference type="InterPro" id="IPR010923">
    <property type="entry name" value="T(6)A37_SUA5"/>
</dbReference>
<dbReference type="AlphaFoldDB" id="W6TCZ8"/>
<keyword evidence="10 13" id="KW-0067">ATP-binding</keyword>
<dbReference type="GO" id="GO:0006450">
    <property type="term" value="P:regulation of translational fidelity"/>
    <property type="evidence" value="ECO:0007669"/>
    <property type="project" value="TreeGrafter"/>
</dbReference>
<dbReference type="PANTHER" id="PTHR17490">
    <property type="entry name" value="SUA5"/>
    <property type="match status" value="1"/>
</dbReference>
<evidence type="ECO:0000256" key="9">
    <source>
        <dbReference type="ARBA" id="ARBA00022741"/>
    </source>
</evidence>
<keyword evidence="17" id="KW-1185">Reference proteome</keyword>
<dbReference type="NCBIfam" id="TIGR00057">
    <property type="entry name" value="L-threonylcarbamoyladenylate synthase"/>
    <property type="match status" value="1"/>
</dbReference>
<dbReference type="InterPro" id="IPR050156">
    <property type="entry name" value="TC-AMP_synthase_SUA5"/>
</dbReference>
<feature type="binding site" evidence="14">
    <location>
        <position position="131"/>
    </location>
    <ligand>
        <name>ATP</name>
        <dbReference type="ChEBI" id="CHEBI:30616"/>
    </ligand>
</feature>
<dbReference type="Gene3D" id="3.90.870.10">
    <property type="entry name" value="DHBP synthase"/>
    <property type="match status" value="1"/>
</dbReference>
<name>W6TCZ8_HOLOB</name>
<comment type="similarity">
    <text evidence="2 13">Belongs to the SUA5 family.</text>
</comment>
<dbReference type="RefSeq" id="WP_021827320.1">
    <property type="nucleotide sequence ID" value="NZ_AWTR02000088.1"/>
</dbReference>
<comment type="catalytic activity">
    <reaction evidence="12 13">
        <text>L-threonine + hydrogencarbonate + ATP = L-threonylcarbamoyladenylate + diphosphate + H2O</text>
        <dbReference type="Rhea" id="RHEA:36407"/>
        <dbReference type="ChEBI" id="CHEBI:15377"/>
        <dbReference type="ChEBI" id="CHEBI:17544"/>
        <dbReference type="ChEBI" id="CHEBI:30616"/>
        <dbReference type="ChEBI" id="CHEBI:33019"/>
        <dbReference type="ChEBI" id="CHEBI:57926"/>
        <dbReference type="ChEBI" id="CHEBI:73682"/>
        <dbReference type="EC" id="2.7.7.87"/>
    </reaction>
</comment>
<reference evidence="16 17" key="1">
    <citation type="journal article" date="2014" name="FEMS Microbiol. Lett.">
        <title>Draft genome sequences of three Holospora species (Holospora obtusa, Holospora undulata, and Holospora elegans), endonuclear symbiotic bacteria of the ciliate Paramecium caudatum.</title>
        <authorList>
            <person name="Dohra H."/>
            <person name="Tanaka K."/>
            <person name="Suzuki T."/>
            <person name="Fujishima M."/>
            <person name="Suzuki H."/>
        </authorList>
    </citation>
    <scope>NUCLEOTIDE SEQUENCE [LARGE SCALE GENOMIC DNA]</scope>
    <source>
        <strain evidence="16 17">F1</strain>
    </source>
</reference>
<dbReference type="EMBL" id="AWTR02000088">
    <property type="protein sequence ID" value="ETZ06713.1"/>
    <property type="molecule type" value="Genomic_DNA"/>
</dbReference>
<organism evidence="16 17">
    <name type="scientific">Holospora obtusa F1</name>
    <dbReference type="NCBI Taxonomy" id="1399147"/>
    <lineage>
        <taxon>Bacteria</taxon>
        <taxon>Pseudomonadati</taxon>
        <taxon>Pseudomonadota</taxon>
        <taxon>Alphaproteobacteria</taxon>
        <taxon>Holosporales</taxon>
        <taxon>Holosporaceae</taxon>
        <taxon>Holospora</taxon>
    </lineage>
</organism>
<feature type="binding site" evidence="14">
    <location>
        <position position="168"/>
    </location>
    <ligand>
        <name>L-threonine</name>
        <dbReference type="ChEBI" id="CHEBI:57926"/>
    </ligand>
</feature>
<evidence type="ECO:0000259" key="15">
    <source>
        <dbReference type="PROSITE" id="PS51163"/>
    </source>
</evidence>
<evidence type="ECO:0000256" key="10">
    <source>
        <dbReference type="ARBA" id="ARBA00022840"/>
    </source>
</evidence>
<dbReference type="InterPro" id="IPR005145">
    <property type="entry name" value="Sua5_C"/>
</dbReference>
<evidence type="ECO:0000256" key="2">
    <source>
        <dbReference type="ARBA" id="ARBA00007663"/>
    </source>
</evidence>
<protein>
    <recommendedName>
        <fullName evidence="4 13">Threonylcarbamoyl-AMP synthase</fullName>
        <shortName evidence="13">TC-AMP synthase</shortName>
        <ecNumber evidence="3 13">2.7.7.87</ecNumber>
    </recommendedName>
    <alternativeName>
        <fullName evidence="11 13">L-threonylcarbamoyladenylate synthase</fullName>
    </alternativeName>
</protein>
<dbReference type="Pfam" id="PF03481">
    <property type="entry name" value="Sua5_C"/>
    <property type="match status" value="1"/>
</dbReference>
<keyword evidence="9 13" id="KW-0547">Nucleotide-binding</keyword>
<dbReference type="InterPro" id="IPR006070">
    <property type="entry name" value="Sua5-like_dom"/>
</dbReference>
<feature type="binding site" evidence="14">
    <location>
        <position position="46"/>
    </location>
    <ligand>
        <name>ATP</name>
        <dbReference type="ChEBI" id="CHEBI:30616"/>
    </ligand>
</feature>
<evidence type="ECO:0000256" key="12">
    <source>
        <dbReference type="ARBA" id="ARBA00048366"/>
    </source>
</evidence>
<evidence type="ECO:0000256" key="5">
    <source>
        <dbReference type="ARBA" id="ARBA00022490"/>
    </source>
</evidence>
<dbReference type="OrthoDB" id="9814580at2"/>
<dbReference type="GO" id="GO:0005524">
    <property type="term" value="F:ATP binding"/>
    <property type="evidence" value="ECO:0007669"/>
    <property type="project" value="UniProtKB-UniRule"/>
</dbReference>
<dbReference type="InterPro" id="IPR017945">
    <property type="entry name" value="DHBP_synth_RibB-like_a/b_dom"/>
</dbReference>
<evidence type="ECO:0000313" key="16">
    <source>
        <dbReference type="EMBL" id="ETZ06713.1"/>
    </source>
</evidence>
<keyword evidence="5 13" id="KW-0963">Cytoplasm</keyword>
<evidence type="ECO:0000256" key="1">
    <source>
        <dbReference type="ARBA" id="ARBA00004496"/>
    </source>
</evidence>